<evidence type="ECO:0000256" key="1">
    <source>
        <dbReference type="ARBA" id="ARBA00023268"/>
    </source>
</evidence>
<protein>
    <submittedName>
        <fullName evidence="4">K02A2.6-like</fullName>
    </submittedName>
</protein>
<feature type="domain" description="Reverse transcriptase/retrotransposon-derived protein RNase H-like" evidence="3">
    <location>
        <begin position="1"/>
        <end position="53"/>
    </location>
</feature>
<name>A0ABY6L6U9_9ARAC</name>
<sequence length="325" mass="36556">MDKLKQALSSPPMLAHPDPGEQLILDTDASNTGIGAVLSQTQDGVERVIAYFKHAALRWLLNFKSPEGQLARRIQRLQEYDMEFQHRKGKPPGNADALSRRPCPVNCKHCSKAETQVELNIRQLALAEELKSDEWSSEEMRKAQLEDADLRPVMNWLKSGTNKPACTNAEQKPSTSQGVTSGGDAGLDRMLFNSSLKIENYDGNCDPRQCIESLKEMRFFYQWADYIIARYAAMNLLVELYGEKCMDVKTCGSGAGRFLRAEKTFTTSSGQGGRICRNQRVVQTVSLRPKFDPRGFLRNQEPNFGRRSTVCTTLTRTNSPKRVRG</sequence>
<gene>
    <name evidence="4" type="ORF">LAZ67_14002229</name>
</gene>
<feature type="region of interest" description="Disordered" evidence="2">
    <location>
        <begin position="162"/>
        <end position="183"/>
    </location>
</feature>
<dbReference type="Proteomes" id="UP001235939">
    <property type="component" value="Chromosome 14"/>
</dbReference>
<feature type="compositionally biased region" description="Polar residues" evidence="2">
    <location>
        <begin position="162"/>
        <end position="179"/>
    </location>
</feature>
<proteinExistence type="predicted"/>
<evidence type="ECO:0000256" key="2">
    <source>
        <dbReference type="SAM" id="MobiDB-lite"/>
    </source>
</evidence>
<dbReference type="EMBL" id="CP092876">
    <property type="protein sequence ID" value="UYV76859.1"/>
    <property type="molecule type" value="Genomic_DNA"/>
</dbReference>
<dbReference type="PANTHER" id="PTHR37984">
    <property type="entry name" value="PROTEIN CBG26694"/>
    <property type="match status" value="1"/>
</dbReference>
<reference evidence="4 5" key="1">
    <citation type="submission" date="2022-01" db="EMBL/GenBank/DDBJ databases">
        <title>A chromosomal length assembly of Cordylochernes scorpioides.</title>
        <authorList>
            <person name="Zeh D."/>
            <person name="Zeh J."/>
        </authorList>
    </citation>
    <scope>NUCLEOTIDE SEQUENCE [LARGE SCALE GENOMIC DNA]</scope>
    <source>
        <strain evidence="4">IN4F17</strain>
        <tissue evidence="4">Whole Body</tissue>
    </source>
</reference>
<dbReference type="SUPFAM" id="SSF56672">
    <property type="entry name" value="DNA/RNA polymerases"/>
    <property type="match status" value="1"/>
</dbReference>
<dbReference type="InterPro" id="IPR050951">
    <property type="entry name" value="Retrovirus_Pol_polyprotein"/>
</dbReference>
<dbReference type="Pfam" id="PF17919">
    <property type="entry name" value="RT_RNaseH_2"/>
    <property type="match status" value="1"/>
</dbReference>
<keyword evidence="1" id="KW-0511">Multifunctional enzyme</keyword>
<evidence type="ECO:0000313" key="5">
    <source>
        <dbReference type="Proteomes" id="UP001235939"/>
    </source>
</evidence>
<keyword evidence="5" id="KW-1185">Reference proteome</keyword>
<dbReference type="PANTHER" id="PTHR37984:SF5">
    <property type="entry name" value="PROTEIN NYNRIN-LIKE"/>
    <property type="match status" value="1"/>
</dbReference>
<dbReference type="InterPro" id="IPR043502">
    <property type="entry name" value="DNA/RNA_pol_sf"/>
</dbReference>
<evidence type="ECO:0000259" key="3">
    <source>
        <dbReference type="Pfam" id="PF17919"/>
    </source>
</evidence>
<dbReference type="InterPro" id="IPR041577">
    <property type="entry name" value="RT_RNaseH_2"/>
</dbReference>
<organism evidence="4 5">
    <name type="scientific">Cordylochernes scorpioides</name>
    <dbReference type="NCBI Taxonomy" id="51811"/>
    <lineage>
        <taxon>Eukaryota</taxon>
        <taxon>Metazoa</taxon>
        <taxon>Ecdysozoa</taxon>
        <taxon>Arthropoda</taxon>
        <taxon>Chelicerata</taxon>
        <taxon>Arachnida</taxon>
        <taxon>Pseudoscorpiones</taxon>
        <taxon>Cheliferoidea</taxon>
        <taxon>Chernetidae</taxon>
        <taxon>Cordylochernes</taxon>
    </lineage>
</organism>
<accession>A0ABY6L6U9</accession>
<evidence type="ECO:0000313" key="4">
    <source>
        <dbReference type="EMBL" id="UYV76859.1"/>
    </source>
</evidence>